<comment type="caution">
    <text evidence="1">The sequence shown here is derived from an EMBL/GenBank/DDBJ whole genome shotgun (WGS) entry which is preliminary data.</text>
</comment>
<accession>A0A8H7P877</accession>
<evidence type="ECO:0000313" key="2">
    <source>
        <dbReference type="Proteomes" id="UP000639403"/>
    </source>
</evidence>
<evidence type="ECO:0000313" key="1">
    <source>
        <dbReference type="EMBL" id="KAF9819458.1"/>
    </source>
</evidence>
<proteinExistence type="predicted"/>
<reference evidence="1" key="1">
    <citation type="submission" date="2020-11" db="EMBL/GenBank/DDBJ databases">
        <authorList>
            <person name="Koelle M."/>
            <person name="Horta M.A.C."/>
            <person name="Nowrousian M."/>
            <person name="Ohm R.A."/>
            <person name="Benz P."/>
            <person name="Pilgard A."/>
        </authorList>
    </citation>
    <scope>NUCLEOTIDE SEQUENCE</scope>
    <source>
        <strain evidence="1">FPRL280</strain>
    </source>
</reference>
<organism evidence="1 2">
    <name type="scientific">Rhodonia placenta</name>
    <dbReference type="NCBI Taxonomy" id="104341"/>
    <lineage>
        <taxon>Eukaryota</taxon>
        <taxon>Fungi</taxon>
        <taxon>Dikarya</taxon>
        <taxon>Basidiomycota</taxon>
        <taxon>Agaricomycotina</taxon>
        <taxon>Agaricomycetes</taxon>
        <taxon>Polyporales</taxon>
        <taxon>Adustoporiaceae</taxon>
        <taxon>Rhodonia</taxon>
    </lineage>
</organism>
<gene>
    <name evidence="1" type="ORF">IEO21_02066</name>
</gene>
<dbReference type="Proteomes" id="UP000639403">
    <property type="component" value="Unassembled WGS sequence"/>
</dbReference>
<protein>
    <submittedName>
        <fullName evidence="1">Uncharacterized protein</fullName>
    </submittedName>
</protein>
<reference evidence="1" key="2">
    <citation type="journal article" name="Front. Microbiol.">
        <title>Degradative Capacity of Two Strains of Rhodonia placenta: From Phenotype to Genotype.</title>
        <authorList>
            <person name="Kolle M."/>
            <person name="Horta M.A.C."/>
            <person name="Nowrousian M."/>
            <person name="Ohm R.A."/>
            <person name="Benz J.P."/>
            <person name="Pilgard A."/>
        </authorList>
    </citation>
    <scope>NUCLEOTIDE SEQUENCE</scope>
    <source>
        <strain evidence="1">FPRL280</strain>
    </source>
</reference>
<sequence length="13" mass="1349">MPAPALVLVRPGQ</sequence>
<dbReference type="EMBL" id="JADOXO010000018">
    <property type="protein sequence ID" value="KAF9819458.1"/>
    <property type="molecule type" value="Genomic_DNA"/>
</dbReference>
<name>A0A8H7P877_9APHY</name>